<organism evidence="1">
    <name type="scientific">Oryza meridionalis</name>
    <dbReference type="NCBI Taxonomy" id="40149"/>
    <lineage>
        <taxon>Eukaryota</taxon>
        <taxon>Viridiplantae</taxon>
        <taxon>Streptophyta</taxon>
        <taxon>Embryophyta</taxon>
        <taxon>Tracheophyta</taxon>
        <taxon>Spermatophyta</taxon>
        <taxon>Magnoliopsida</taxon>
        <taxon>Liliopsida</taxon>
        <taxon>Poales</taxon>
        <taxon>Poaceae</taxon>
        <taxon>BOP clade</taxon>
        <taxon>Oryzoideae</taxon>
        <taxon>Oryzeae</taxon>
        <taxon>Oryzinae</taxon>
        <taxon>Oryza</taxon>
    </lineage>
</organism>
<dbReference type="Gramene" id="OMERI02G22950.1">
    <property type="protein sequence ID" value="OMERI02G22950.1"/>
    <property type="gene ID" value="OMERI02G22950"/>
</dbReference>
<accession>A0A0E0CN41</accession>
<name>A0A0E0CN41_9ORYZ</name>
<reference evidence="1" key="1">
    <citation type="submission" date="2015-04" db="UniProtKB">
        <authorList>
            <consortium name="EnsemblPlants"/>
        </authorList>
    </citation>
    <scope>IDENTIFICATION</scope>
</reference>
<dbReference type="EnsemblPlants" id="OMERI02G22950.1">
    <property type="protein sequence ID" value="OMERI02G22950.1"/>
    <property type="gene ID" value="OMERI02G22950"/>
</dbReference>
<proteinExistence type="predicted"/>
<protein>
    <submittedName>
        <fullName evidence="1">Uncharacterized protein</fullName>
    </submittedName>
</protein>
<dbReference type="AlphaFoldDB" id="A0A0E0CN41"/>
<reference evidence="1" key="2">
    <citation type="submission" date="2018-05" db="EMBL/GenBank/DDBJ databases">
        <title>OmerRS3 (Oryza meridionalis Reference Sequence Version 3).</title>
        <authorList>
            <person name="Zhang J."/>
            <person name="Kudrna D."/>
            <person name="Lee S."/>
            <person name="Talag J."/>
            <person name="Welchert J."/>
            <person name="Wing R.A."/>
        </authorList>
    </citation>
    <scope>NUCLEOTIDE SEQUENCE [LARGE SCALE GENOMIC DNA]</scope>
    <source>
        <strain evidence="1">cv. OR44</strain>
    </source>
</reference>
<keyword evidence="2" id="KW-1185">Reference proteome</keyword>
<sequence length="71" mass="8192">MPLVFKIYEICFFVLGYASRSKANALCPKTCQCFVAISSFARRMFRESRTPVCTKFDLNVLVKREIKFGIT</sequence>
<dbReference type="HOGENOM" id="CLU_2744276_0_0_1"/>
<dbReference type="Proteomes" id="UP000008021">
    <property type="component" value="Chromosome 2"/>
</dbReference>
<evidence type="ECO:0000313" key="1">
    <source>
        <dbReference type="EnsemblPlants" id="OMERI02G22950.1"/>
    </source>
</evidence>
<evidence type="ECO:0000313" key="2">
    <source>
        <dbReference type="Proteomes" id="UP000008021"/>
    </source>
</evidence>